<gene>
    <name evidence="2" type="ORF">GCM10007047_10420</name>
</gene>
<evidence type="ECO:0008006" key="4">
    <source>
        <dbReference type="Google" id="ProtNLM"/>
    </source>
</evidence>
<protein>
    <recommendedName>
        <fullName evidence="4">PEP-CTERM sorting domain-containing protein</fullName>
    </recommendedName>
</protein>
<reference evidence="2" key="2">
    <citation type="submission" date="2020-09" db="EMBL/GenBank/DDBJ databases">
        <authorList>
            <person name="Sun Q."/>
            <person name="Kim S."/>
        </authorList>
    </citation>
    <scope>NUCLEOTIDE SEQUENCE</scope>
    <source>
        <strain evidence="2">KCTC 12870</strain>
    </source>
</reference>
<sequence length="238" mass="24962">MFYPLKKFFLSAALLGAASAHAITIYIDFGEVGNETPTTGGIAWNNFASQTVSPGPLVSPNGQTVLLLDETGTSTGISMTTGGFRQFNGSGLAAPTLDYPNSATTDSFYVQNAGATGTLTMTGLDSGYAYTFTFYGSRSSVSDRVAKYTVNPGGTQPVSTAFLDTGGNDSMTATITGVMLDSGDTEMTVSMTEDVTNTSHLTYLNVLQIDIVAVPEPRTWAMLVGGLALGVAVLRRRR</sequence>
<organism evidence="2 3">
    <name type="scientific">Cerasicoccus arenae</name>
    <dbReference type="NCBI Taxonomy" id="424488"/>
    <lineage>
        <taxon>Bacteria</taxon>
        <taxon>Pseudomonadati</taxon>
        <taxon>Verrucomicrobiota</taxon>
        <taxon>Opitutia</taxon>
        <taxon>Puniceicoccales</taxon>
        <taxon>Cerasicoccaceae</taxon>
        <taxon>Cerasicoccus</taxon>
    </lineage>
</organism>
<evidence type="ECO:0000256" key="1">
    <source>
        <dbReference type="SAM" id="SignalP"/>
    </source>
</evidence>
<name>A0A8J3DEB3_9BACT</name>
<feature type="signal peptide" evidence="1">
    <location>
        <begin position="1"/>
        <end position="22"/>
    </location>
</feature>
<proteinExistence type="predicted"/>
<evidence type="ECO:0000313" key="3">
    <source>
        <dbReference type="Proteomes" id="UP000642829"/>
    </source>
</evidence>
<dbReference type="RefSeq" id="WP_189512607.1">
    <property type="nucleotide sequence ID" value="NZ_BMXG01000005.1"/>
</dbReference>
<accession>A0A8J3DEB3</accession>
<feature type="chain" id="PRO_5035184206" description="PEP-CTERM sorting domain-containing protein" evidence="1">
    <location>
        <begin position="23"/>
        <end position="238"/>
    </location>
</feature>
<reference evidence="2" key="1">
    <citation type="journal article" date="2014" name="Int. J. Syst. Evol. Microbiol.">
        <title>Complete genome sequence of Corynebacterium casei LMG S-19264T (=DSM 44701T), isolated from a smear-ripened cheese.</title>
        <authorList>
            <consortium name="US DOE Joint Genome Institute (JGI-PGF)"/>
            <person name="Walter F."/>
            <person name="Albersmeier A."/>
            <person name="Kalinowski J."/>
            <person name="Ruckert C."/>
        </authorList>
    </citation>
    <scope>NUCLEOTIDE SEQUENCE</scope>
    <source>
        <strain evidence="2">KCTC 12870</strain>
    </source>
</reference>
<comment type="caution">
    <text evidence="2">The sequence shown here is derived from an EMBL/GenBank/DDBJ whole genome shotgun (WGS) entry which is preliminary data.</text>
</comment>
<dbReference type="EMBL" id="BMXG01000005">
    <property type="protein sequence ID" value="GHB96466.1"/>
    <property type="molecule type" value="Genomic_DNA"/>
</dbReference>
<keyword evidence="1" id="KW-0732">Signal</keyword>
<dbReference type="Proteomes" id="UP000642829">
    <property type="component" value="Unassembled WGS sequence"/>
</dbReference>
<dbReference type="InterPro" id="IPR013424">
    <property type="entry name" value="Ice-binding_C"/>
</dbReference>
<keyword evidence="3" id="KW-1185">Reference proteome</keyword>
<dbReference type="AlphaFoldDB" id="A0A8J3DEB3"/>
<dbReference type="NCBIfam" id="TIGR02595">
    <property type="entry name" value="PEP_CTERM"/>
    <property type="match status" value="1"/>
</dbReference>
<evidence type="ECO:0000313" key="2">
    <source>
        <dbReference type="EMBL" id="GHB96466.1"/>
    </source>
</evidence>